<keyword evidence="1" id="KW-1133">Transmembrane helix</keyword>
<feature type="transmembrane region" description="Helical" evidence="1">
    <location>
        <begin position="22"/>
        <end position="43"/>
    </location>
</feature>
<protein>
    <submittedName>
        <fullName evidence="2">Uncharacterized protein</fullName>
    </submittedName>
</protein>
<dbReference type="AlphaFoldDB" id="A0A7S3FWX1"/>
<gene>
    <name evidence="2" type="ORF">SRAS04492_LOCUS9305</name>
</gene>
<evidence type="ECO:0000256" key="1">
    <source>
        <dbReference type="SAM" id="Phobius"/>
    </source>
</evidence>
<accession>A0A7S3FWX1</accession>
<evidence type="ECO:0000313" key="2">
    <source>
        <dbReference type="EMBL" id="CAE0237496.1"/>
    </source>
</evidence>
<reference evidence="2" key="1">
    <citation type="submission" date="2021-01" db="EMBL/GenBank/DDBJ databases">
        <authorList>
            <person name="Corre E."/>
            <person name="Pelletier E."/>
            <person name="Niang G."/>
            <person name="Scheremetjew M."/>
            <person name="Finn R."/>
            <person name="Kale V."/>
            <person name="Holt S."/>
            <person name="Cochrane G."/>
            <person name="Meng A."/>
            <person name="Brown T."/>
            <person name="Cohen L."/>
        </authorList>
    </citation>
    <scope>NUCLEOTIDE SEQUENCE</scope>
    <source>
        <strain evidence="2">Ras09</strain>
    </source>
</reference>
<proteinExistence type="predicted"/>
<keyword evidence="1" id="KW-0472">Membrane</keyword>
<name>A0A7S3FWX1_9SPIT</name>
<keyword evidence="1" id="KW-0812">Transmembrane</keyword>
<dbReference type="EMBL" id="HBIA01018755">
    <property type="protein sequence ID" value="CAE0237496.1"/>
    <property type="molecule type" value="Transcribed_RNA"/>
</dbReference>
<organism evidence="2">
    <name type="scientific">Strombidium rassoulzadegani</name>
    <dbReference type="NCBI Taxonomy" id="1082188"/>
    <lineage>
        <taxon>Eukaryota</taxon>
        <taxon>Sar</taxon>
        <taxon>Alveolata</taxon>
        <taxon>Ciliophora</taxon>
        <taxon>Intramacronucleata</taxon>
        <taxon>Spirotrichea</taxon>
        <taxon>Oligotrichia</taxon>
        <taxon>Strombidiidae</taxon>
        <taxon>Strombidium</taxon>
    </lineage>
</organism>
<sequence>MLGVFSAGKLTMGLQALVQAPSIWTGGLCGAWGVCAAIQFRYLKMAYLYQVYMVERIELNREKDAVRIHTMLHSQSFNLFALARTRLSMDKAIATVYEVPISEVKFAEKNSEDAQVFRILVGPDELKFFLHKTRTLVRDDELLHAVLSPQVRRVESLS</sequence>